<sequence length="475" mass="52061">MSRVIIYMIYFTLYTVVLLFWGKSGFKKTNTIKDFCVAGNSLGLFISVSTFTATLFSAVSMQSVTGSVYQFGYSTILYSVIGWLLGGSCLIFVAYKIKEYDIVTVSDYLRIRYHSRNYQAFTGAVTVICYILYIIIQIKGFGIVVSELLDINYNIAILLIYLFIVYTGFGGLFSVAKTDALNIILVLAGVLLVAGNILFELGGITAIHKEVGMITGGASLDPTTGGLFSPIMIITTGMAWGLGTAANPQYIIRISSAKDKKTGIMMICIAVYLLSLIYLGLMVIGMGSRVMAPTIDSVQSVDEILAYIINTKLYAYTSGVMFISIIAAAISTANSQLLLLSSSFTYDIYINLFKREISNERFLNINRVIIFIAGTVSLLLSIQPLETLLIYGSYIWSIVAVTFLCPLYGGLYWKRATRQGAVFSSAGGILAVLFFYLATHGGVLKTEVHPVLPSILLSMAIFYVVSVRTYRPQEG</sequence>
<dbReference type="Proteomes" id="UP000594014">
    <property type="component" value="Chromosome"/>
</dbReference>
<evidence type="ECO:0000313" key="2">
    <source>
        <dbReference type="Proteomes" id="UP000594014"/>
    </source>
</evidence>
<organism evidence="1 2">
    <name type="scientific">Anoxybacterium hadale</name>
    <dbReference type="NCBI Taxonomy" id="3408580"/>
    <lineage>
        <taxon>Bacteria</taxon>
        <taxon>Bacillati</taxon>
        <taxon>Bacillota</taxon>
        <taxon>Clostridia</taxon>
        <taxon>Peptostreptococcales</taxon>
        <taxon>Anaerovoracaceae</taxon>
        <taxon>Anoxybacterium</taxon>
    </lineage>
</organism>
<reference evidence="1" key="1">
    <citation type="submission" date="2019-08" db="EMBL/GenBank/DDBJ databases">
        <title>Genome sequence of Clostridiales bacterium MT110.</title>
        <authorList>
            <person name="Cao J."/>
        </authorList>
    </citation>
    <scope>NUCLEOTIDE SEQUENCE</scope>
    <source>
        <strain evidence="1">MT110</strain>
    </source>
</reference>
<accession>A0ACD1A6R1</accession>
<protein>
    <submittedName>
        <fullName evidence="1">Sodium:solute symporter family protein</fullName>
    </submittedName>
</protein>
<evidence type="ECO:0000313" key="1">
    <source>
        <dbReference type="EMBL" id="QOX62132.1"/>
    </source>
</evidence>
<keyword evidence="2" id="KW-1185">Reference proteome</keyword>
<dbReference type="EMBL" id="CP042469">
    <property type="protein sequence ID" value="QOX62132.1"/>
    <property type="molecule type" value="Genomic_DNA"/>
</dbReference>
<proteinExistence type="predicted"/>
<name>A0ACD1A6R1_9FIRM</name>
<gene>
    <name evidence="1" type="ORF">FRZ06_01585</name>
</gene>